<accession>A0A3Q7Y7B1</accession>
<evidence type="ECO:0000313" key="6">
    <source>
        <dbReference type="Proteomes" id="UP000087171"/>
    </source>
</evidence>
<dbReference type="GO" id="GO:0016491">
    <property type="term" value="F:oxidoreductase activity"/>
    <property type="evidence" value="ECO:0007669"/>
    <property type="project" value="UniProtKB-KW"/>
</dbReference>
<evidence type="ECO:0000313" key="7">
    <source>
        <dbReference type="RefSeq" id="XP_027186857.1"/>
    </source>
</evidence>
<gene>
    <name evidence="7" type="primary">LOC113784799</name>
</gene>
<dbReference type="InterPro" id="IPR027443">
    <property type="entry name" value="IPNS-like_sf"/>
</dbReference>
<dbReference type="PANTHER" id="PTHR10209">
    <property type="entry name" value="OXIDOREDUCTASE, 2OG-FE II OXYGENASE FAMILY PROTEIN"/>
    <property type="match status" value="1"/>
</dbReference>
<evidence type="ECO:0000256" key="3">
    <source>
        <dbReference type="ARBA" id="ARBA00023002"/>
    </source>
</evidence>
<dbReference type="PANTHER" id="PTHR10209:SF776">
    <property type="entry name" value="2OG-FE(II) OXYGENASE FAMILY OXIDOREDUCTASE"/>
    <property type="match status" value="1"/>
</dbReference>
<dbReference type="STRING" id="3827.A0A3Q7Y7B1"/>
<keyword evidence="2" id="KW-0479">Metal-binding</keyword>
<proteinExistence type="inferred from homology"/>
<feature type="domain" description="Isopenicillin N synthase-like Fe(2+) 2OG dioxygenase" evidence="5">
    <location>
        <begin position="93"/>
        <end position="127"/>
    </location>
</feature>
<evidence type="ECO:0000256" key="4">
    <source>
        <dbReference type="ARBA" id="ARBA00023004"/>
    </source>
</evidence>
<comment type="similarity">
    <text evidence="1">Belongs to the iron/ascorbate-dependent oxidoreductase family.</text>
</comment>
<dbReference type="AlphaFoldDB" id="A0A3Q7Y7B1"/>
<sequence length="189" mass="21991">MRSGETRLRWVRGWILKSHPQRVRVRVQGWDVTMEYSRQVQVFGILVFELLSEALGLKSDYLESMDCAKGQQILSHYYRPCPQPQLTMGIKFEKILQLISNDIFKSVQHRVLANRHKSSRVSVECFFTLGLHPTTKVYGPVKELLSKDNSPVYRETSLKEFVTYYHNKGFDENSALSHFKLQHVAEIST</sequence>
<keyword evidence="4" id="KW-0408">Iron</keyword>
<keyword evidence="3" id="KW-0560">Oxidoreductase</keyword>
<keyword evidence="6" id="KW-1185">Reference proteome</keyword>
<dbReference type="SUPFAM" id="SSF51197">
    <property type="entry name" value="Clavaminate synthase-like"/>
    <property type="match status" value="1"/>
</dbReference>
<protein>
    <submittedName>
        <fullName evidence="7">1-aminocyclopropane-1-carboxylate oxidase homolog 3-like</fullName>
    </submittedName>
</protein>
<dbReference type="OrthoDB" id="288590at2759"/>
<evidence type="ECO:0000259" key="5">
    <source>
        <dbReference type="Pfam" id="PF03171"/>
    </source>
</evidence>
<evidence type="ECO:0000256" key="2">
    <source>
        <dbReference type="ARBA" id="ARBA00022723"/>
    </source>
</evidence>
<name>A0A3Q7Y7B1_CICAR</name>
<dbReference type="RefSeq" id="XP_027186857.1">
    <property type="nucleotide sequence ID" value="XM_027331056.1"/>
</dbReference>
<dbReference type="Pfam" id="PF03171">
    <property type="entry name" value="2OG-FeII_Oxy"/>
    <property type="match status" value="1"/>
</dbReference>
<dbReference type="InterPro" id="IPR044861">
    <property type="entry name" value="IPNS-like_FE2OG_OXY"/>
</dbReference>
<reference evidence="7" key="1">
    <citation type="submission" date="2025-08" db="UniProtKB">
        <authorList>
            <consortium name="RefSeq"/>
        </authorList>
    </citation>
    <scope>IDENTIFICATION</scope>
    <source>
        <tissue evidence="7">Etiolated seedlings</tissue>
    </source>
</reference>
<evidence type="ECO:0000256" key="1">
    <source>
        <dbReference type="ARBA" id="ARBA00008056"/>
    </source>
</evidence>
<organism evidence="6 7">
    <name type="scientific">Cicer arietinum</name>
    <name type="common">Chickpea</name>
    <name type="synonym">Garbanzo</name>
    <dbReference type="NCBI Taxonomy" id="3827"/>
    <lineage>
        <taxon>Eukaryota</taxon>
        <taxon>Viridiplantae</taxon>
        <taxon>Streptophyta</taxon>
        <taxon>Embryophyta</taxon>
        <taxon>Tracheophyta</taxon>
        <taxon>Spermatophyta</taxon>
        <taxon>Magnoliopsida</taxon>
        <taxon>eudicotyledons</taxon>
        <taxon>Gunneridae</taxon>
        <taxon>Pentapetalae</taxon>
        <taxon>rosids</taxon>
        <taxon>fabids</taxon>
        <taxon>Fabales</taxon>
        <taxon>Fabaceae</taxon>
        <taxon>Papilionoideae</taxon>
        <taxon>50 kb inversion clade</taxon>
        <taxon>NPAAA clade</taxon>
        <taxon>Hologalegina</taxon>
        <taxon>IRL clade</taxon>
        <taxon>Cicereae</taxon>
        <taxon>Cicer</taxon>
    </lineage>
</organism>
<dbReference type="GO" id="GO:0046872">
    <property type="term" value="F:metal ion binding"/>
    <property type="evidence" value="ECO:0007669"/>
    <property type="project" value="UniProtKB-KW"/>
</dbReference>
<dbReference type="Gene3D" id="2.60.120.330">
    <property type="entry name" value="B-lactam Antibiotic, Isopenicillin N Synthase, Chain"/>
    <property type="match status" value="2"/>
</dbReference>
<dbReference type="Proteomes" id="UP000087171">
    <property type="component" value="Unplaced"/>
</dbReference>